<accession>A0A1H3GE67</accession>
<evidence type="ECO:0000313" key="10">
    <source>
        <dbReference type="EMBL" id="SDY01613.1"/>
    </source>
</evidence>
<organism evidence="10 11">
    <name type="scientific">Lachnobacterium bovis DSM 14045</name>
    <dbReference type="NCBI Taxonomy" id="1122142"/>
    <lineage>
        <taxon>Bacteria</taxon>
        <taxon>Bacillati</taxon>
        <taxon>Bacillota</taxon>
        <taxon>Clostridia</taxon>
        <taxon>Lachnospirales</taxon>
        <taxon>Lachnospiraceae</taxon>
        <taxon>Lachnobacterium</taxon>
    </lineage>
</organism>
<dbReference type="InterPro" id="IPR003726">
    <property type="entry name" value="HCY_dom"/>
</dbReference>
<feature type="binding site" evidence="8">
    <location>
        <position position="264"/>
    </location>
    <ligand>
        <name>Zn(2+)</name>
        <dbReference type="ChEBI" id="CHEBI:29105"/>
    </ligand>
</feature>
<feature type="binding site" evidence="8">
    <location>
        <position position="265"/>
    </location>
    <ligand>
        <name>Zn(2+)</name>
        <dbReference type="ChEBI" id="CHEBI:29105"/>
    </ligand>
</feature>
<dbReference type="PANTHER" id="PTHR11103">
    <property type="entry name" value="SLR1189 PROTEIN"/>
    <property type="match status" value="1"/>
</dbReference>
<dbReference type="SUPFAM" id="SSF82282">
    <property type="entry name" value="Homocysteine S-methyltransferase"/>
    <property type="match status" value="1"/>
</dbReference>
<dbReference type="Proteomes" id="UP000183918">
    <property type="component" value="Unassembled WGS sequence"/>
</dbReference>
<dbReference type="STRING" id="1122142.SAMN02910414_00546"/>
<dbReference type="PANTHER" id="PTHR11103:SF18">
    <property type="entry name" value="SLR1189 PROTEIN"/>
    <property type="match status" value="1"/>
</dbReference>
<reference evidence="10 11" key="1">
    <citation type="submission" date="2016-10" db="EMBL/GenBank/DDBJ databases">
        <authorList>
            <person name="de Groot N.N."/>
        </authorList>
    </citation>
    <scope>NUCLEOTIDE SEQUENCE [LARGE SCALE GENOMIC DNA]</scope>
    <source>
        <strain evidence="10 11">DSM 14045</strain>
    </source>
</reference>
<protein>
    <submittedName>
        <fullName evidence="10">Homocysteine S-methyltransferase</fullName>
    </submittedName>
</protein>
<feature type="domain" description="Hcy-binding" evidence="9">
    <location>
        <begin position="1"/>
        <end position="279"/>
    </location>
</feature>
<evidence type="ECO:0000256" key="4">
    <source>
        <dbReference type="ARBA" id="ARBA00022630"/>
    </source>
</evidence>
<evidence type="ECO:0000259" key="9">
    <source>
        <dbReference type="PROSITE" id="PS50970"/>
    </source>
</evidence>
<dbReference type="GO" id="GO:0035999">
    <property type="term" value="P:tetrahydrofolate interconversion"/>
    <property type="evidence" value="ECO:0007669"/>
    <property type="project" value="UniProtKB-UniPathway"/>
</dbReference>
<dbReference type="PROSITE" id="PS50970">
    <property type="entry name" value="HCY"/>
    <property type="match status" value="1"/>
</dbReference>
<keyword evidence="11" id="KW-1185">Reference proteome</keyword>
<evidence type="ECO:0000256" key="7">
    <source>
        <dbReference type="ARBA" id="ARBA00023002"/>
    </source>
</evidence>
<dbReference type="GO" id="GO:0008168">
    <property type="term" value="F:methyltransferase activity"/>
    <property type="evidence" value="ECO:0007669"/>
    <property type="project" value="UniProtKB-UniRule"/>
</dbReference>
<dbReference type="Pfam" id="PF02219">
    <property type="entry name" value="MTHFR"/>
    <property type="match status" value="1"/>
</dbReference>
<dbReference type="InterPro" id="IPR029041">
    <property type="entry name" value="FAD-linked_oxidoreductase-like"/>
</dbReference>
<keyword evidence="5 8" id="KW-0808">Transferase</keyword>
<gene>
    <name evidence="10" type="ORF">SAMN02910414_00546</name>
</gene>
<comment type="pathway">
    <text evidence="2">One-carbon metabolism; tetrahydrofolate interconversion.</text>
</comment>
<dbReference type="AlphaFoldDB" id="A0A1H3GE67"/>
<dbReference type="OrthoDB" id="9803687at2"/>
<name>A0A1H3GE67_9FIRM</name>
<comment type="cofactor">
    <cofactor evidence="1">
        <name>FAD</name>
        <dbReference type="ChEBI" id="CHEBI:57692"/>
    </cofactor>
</comment>
<dbReference type="GO" id="GO:0032259">
    <property type="term" value="P:methylation"/>
    <property type="evidence" value="ECO:0007669"/>
    <property type="project" value="UniProtKB-KW"/>
</dbReference>
<dbReference type="InterPro" id="IPR036589">
    <property type="entry name" value="HCY_dom_sf"/>
</dbReference>
<proteinExistence type="predicted"/>
<dbReference type="Gene3D" id="3.20.20.220">
    <property type="match status" value="1"/>
</dbReference>
<dbReference type="Pfam" id="PF02574">
    <property type="entry name" value="S-methyl_trans"/>
    <property type="match status" value="1"/>
</dbReference>
<evidence type="ECO:0000256" key="1">
    <source>
        <dbReference type="ARBA" id="ARBA00001974"/>
    </source>
</evidence>
<dbReference type="UniPathway" id="UPA00193"/>
<keyword evidence="8" id="KW-0862">Zinc</keyword>
<dbReference type="GO" id="GO:0046872">
    <property type="term" value="F:metal ion binding"/>
    <property type="evidence" value="ECO:0007669"/>
    <property type="project" value="UniProtKB-KW"/>
</dbReference>
<dbReference type="SUPFAM" id="SSF51730">
    <property type="entry name" value="FAD-linked oxidoreductase"/>
    <property type="match status" value="1"/>
</dbReference>
<evidence type="ECO:0000256" key="2">
    <source>
        <dbReference type="ARBA" id="ARBA00004777"/>
    </source>
</evidence>
<keyword evidence="4" id="KW-0285">Flavoprotein</keyword>
<dbReference type="GO" id="GO:0004489">
    <property type="term" value="F:methylenetetrahydrofolate reductase [NAD(P)H] activity"/>
    <property type="evidence" value="ECO:0007669"/>
    <property type="project" value="InterPro"/>
</dbReference>
<dbReference type="EMBL" id="FNPG01000006">
    <property type="protein sequence ID" value="SDY01613.1"/>
    <property type="molecule type" value="Genomic_DNA"/>
</dbReference>
<dbReference type="GO" id="GO:0006555">
    <property type="term" value="P:methionine metabolic process"/>
    <property type="evidence" value="ECO:0007669"/>
    <property type="project" value="InterPro"/>
</dbReference>
<evidence type="ECO:0000256" key="8">
    <source>
        <dbReference type="PROSITE-ProRule" id="PRU00333"/>
    </source>
</evidence>
<dbReference type="NCBIfam" id="NF006396">
    <property type="entry name" value="PRK08645.1"/>
    <property type="match status" value="1"/>
</dbReference>
<keyword evidence="7" id="KW-0560">Oxidoreductase</keyword>
<dbReference type="CDD" id="cd00537">
    <property type="entry name" value="MTHFR"/>
    <property type="match status" value="1"/>
</dbReference>
<sequence length="620" mass="70113">MFKEKEIYLFDGGFGTYYSQKYEEPSHRCEIVNIKYPQRVVDIHKEYICAGADAIKTNTFGAFFENYGNDYVNIIKTGYNLAIKAKEECNSQVDIFADLGPVVGDEIENQVEEYIKTIDVFLKLGAKNFLFETLGDARALSEVTSYIREREKEATIVVSFGVMPDGYSADGFFIKDLLEEASNDENIDAIGLNCISSAIHLNSLLLRLINNYRFDIKKKPCSFMPNAGYPVVRGYRTFFEGNIDFFGKQIEHAIELGVAIVGGCCGTTPKYIKQIKDRINNLKENNKKSNSESIKETINSEIKDELYRDEIQLDKGKKYTSNNGYNSSDKKNNDKNESFKFKKKLFAVELDSPKDDDLSVFMENAKKLQNAGVDKITIADCPIARPRMDSSLLACKVKRELGLDVIPHMTCRDRNINATKALLLGISAEGIRNVLLITGDPIPSAQRDEVKSVYQFNSRKLARYVSSLNQELLNGKINIFGALNVNAVNFHVELDRAKQKMQEGMCGFLTQPILTEMGLENLRKAKQELNDAIILGGIIPVVSERNARFMQSEINGIDVDEKIIERYVGKTKEESRQLAVEISVDIAKKIEDYVEGYYLMTPFNRTDIIIDIIEEIKAQL</sequence>
<evidence type="ECO:0000256" key="3">
    <source>
        <dbReference type="ARBA" id="ARBA00022603"/>
    </source>
</evidence>
<dbReference type="Gene3D" id="3.20.20.330">
    <property type="entry name" value="Homocysteine-binding-like domain"/>
    <property type="match status" value="1"/>
</dbReference>
<dbReference type="RefSeq" id="WP_143470204.1">
    <property type="nucleotide sequence ID" value="NZ_FNPG01000006.1"/>
</dbReference>
<comment type="cofactor">
    <cofactor evidence="8">
        <name>Zn(2+)</name>
        <dbReference type="ChEBI" id="CHEBI:29105"/>
    </cofactor>
</comment>
<keyword evidence="3 8" id="KW-0489">Methyltransferase</keyword>
<dbReference type="InterPro" id="IPR003171">
    <property type="entry name" value="Mehydrof_redctse-like"/>
</dbReference>
<feature type="binding site" evidence="8">
    <location>
        <position position="194"/>
    </location>
    <ligand>
        <name>Zn(2+)</name>
        <dbReference type="ChEBI" id="CHEBI:29105"/>
    </ligand>
</feature>
<keyword evidence="6" id="KW-0274">FAD</keyword>
<evidence type="ECO:0000256" key="5">
    <source>
        <dbReference type="ARBA" id="ARBA00022679"/>
    </source>
</evidence>
<evidence type="ECO:0000256" key="6">
    <source>
        <dbReference type="ARBA" id="ARBA00022827"/>
    </source>
</evidence>
<keyword evidence="8" id="KW-0479">Metal-binding</keyword>
<evidence type="ECO:0000313" key="11">
    <source>
        <dbReference type="Proteomes" id="UP000183918"/>
    </source>
</evidence>